<dbReference type="OrthoDB" id="1103324at2759"/>
<dbReference type="AlphaFoldDB" id="A0A8J5QXL6"/>
<evidence type="ECO:0000313" key="1">
    <source>
        <dbReference type="EMBL" id="KAG8033906.1"/>
    </source>
</evidence>
<evidence type="ECO:0000313" key="2">
    <source>
        <dbReference type="Proteomes" id="UP000729913"/>
    </source>
</evidence>
<dbReference type="EMBL" id="JAAOIC020000072">
    <property type="protein sequence ID" value="KAG8033906.1"/>
    <property type="molecule type" value="Genomic_DNA"/>
</dbReference>
<keyword evidence="2" id="KW-1185">Reference proteome</keyword>
<reference evidence="1" key="2">
    <citation type="submission" date="2021-04" db="EMBL/GenBank/DDBJ databases">
        <title>Genome-wide patterns of bracovirus chromosomal integration into multiple host tissues during parasitism.</title>
        <authorList>
            <person name="Chebbi M.A.C."/>
        </authorList>
    </citation>
    <scope>NUCLEOTIDE SEQUENCE</scope>
    <source>
        <tissue evidence="1">Whole body</tissue>
    </source>
</reference>
<sequence length="60" mass="6997">GRRVCPAETYSRFIVFEIFATLVQNFDFESLKGQPSRPQDKTPGFAVQPKSCWIKFKSRR</sequence>
<reference evidence="1" key="1">
    <citation type="submission" date="2020-03" db="EMBL/GenBank/DDBJ databases">
        <authorList>
            <person name="Chebbi M.A."/>
            <person name="Drezen J.M."/>
        </authorList>
    </citation>
    <scope>NUCLEOTIDE SEQUENCE</scope>
    <source>
        <tissue evidence="1">Whole body</tissue>
    </source>
</reference>
<gene>
    <name evidence="1" type="ORF">G9C98_008387</name>
</gene>
<protein>
    <recommendedName>
        <fullName evidence="3">Cytochrome P450</fullName>
    </recommendedName>
</protein>
<proteinExistence type="predicted"/>
<dbReference type="Proteomes" id="UP000729913">
    <property type="component" value="Unassembled WGS sequence"/>
</dbReference>
<comment type="caution">
    <text evidence="1">The sequence shown here is derived from an EMBL/GenBank/DDBJ whole genome shotgun (WGS) entry which is preliminary data.</text>
</comment>
<accession>A0A8J5QXL6</accession>
<evidence type="ECO:0008006" key="3">
    <source>
        <dbReference type="Google" id="ProtNLM"/>
    </source>
</evidence>
<name>A0A8J5QXL6_9HYME</name>
<feature type="non-terminal residue" evidence="1">
    <location>
        <position position="60"/>
    </location>
</feature>
<organism evidence="1 2">
    <name type="scientific">Cotesia typhae</name>
    <dbReference type="NCBI Taxonomy" id="2053667"/>
    <lineage>
        <taxon>Eukaryota</taxon>
        <taxon>Metazoa</taxon>
        <taxon>Ecdysozoa</taxon>
        <taxon>Arthropoda</taxon>
        <taxon>Hexapoda</taxon>
        <taxon>Insecta</taxon>
        <taxon>Pterygota</taxon>
        <taxon>Neoptera</taxon>
        <taxon>Endopterygota</taxon>
        <taxon>Hymenoptera</taxon>
        <taxon>Apocrita</taxon>
        <taxon>Ichneumonoidea</taxon>
        <taxon>Braconidae</taxon>
        <taxon>Microgastrinae</taxon>
        <taxon>Cotesia</taxon>
    </lineage>
</organism>